<dbReference type="AlphaFoldDB" id="A0A3B3T594"/>
<feature type="compositionally biased region" description="Polar residues" evidence="4">
    <location>
        <begin position="155"/>
        <end position="172"/>
    </location>
</feature>
<evidence type="ECO:0000256" key="4">
    <source>
        <dbReference type="SAM" id="MobiDB-lite"/>
    </source>
</evidence>
<keyword evidence="3" id="KW-0802">TPR repeat</keyword>
<reference evidence="5" key="1">
    <citation type="submission" date="2025-08" db="UniProtKB">
        <authorList>
            <consortium name="Ensembl"/>
        </authorList>
    </citation>
    <scope>IDENTIFICATION</scope>
</reference>
<protein>
    <recommendedName>
        <fullName evidence="2">Tetratricopeptide repeat protein 36</fullName>
    </recommendedName>
</protein>
<reference evidence="5" key="2">
    <citation type="submission" date="2025-09" db="UniProtKB">
        <authorList>
            <consortium name="Ensembl"/>
        </authorList>
    </citation>
    <scope>IDENTIFICATION</scope>
</reference>
<sequence>MATERDKAVLQAIFNPTTPFGDVVGLNEKEDLTDDDGAFDAKLLKQVKDLEIQGVSAAESGDMSKALEHFNQAIGLLPQRASAYNNRAQARRLQGDPADHLSHLVHEALEYQELQDTPCRHRRSQRLSAPPAVSGRQAEPPPSLTSLQRTHRGKTSQARFISGVSTSMCDSP</sequence>
<dbReference type="InterPro" id="IPR011990">
    <property type="entry name" value="TPR-like_helical_dom_sf"/>
</dbReference>
<organism evidence="5 6">
    <name type="scientific">Paramormyrops kingsleyae</name>
    <dbReference type="NCBI Taxonomy" id="1676925"/>
    <lineage>
        <taxon>Eukaryota</taxon>
        <taxon>Metazoa</taxon>
        <taxon>Chordata</taxon>
        <taxon>Craniata</taxon>
        <taxon>Vertebrata</taxon>
        <taxon>Euteleostomi</taxon>
        <taxon>Actinopterygii</taxon>
        <taxon>Neopterygii</taxon>
        <taxon>Teleostei</taxon>
        <taxon>Osteoglossocephala</taxon>
        <taxon>Osteoglossomorpha</taxon>
        <taxon>Osteoglossiformes</taxon>
        <taxon>Mormyridae</taxon>
        <taxon>Paramormyrops</taxon>
    </lineage>
</organism>
<dbReference type="Gene3D" id="1.25.40.10">
    <property type="entry name" value="Tetratricopeptide repeat domain"/>
    <property type="match status" value="1"/>
</dbReference>
<feature type="repeat" description="TPR" evidence="3">
    <location>
        <begin position="47"/>
        <end position="80"/>
    </location>
</feature>
<evidence type="ECO:0000313" key="5">
    <source>
        <dbReference type="Ensembl" id="ENSPKIP00000038019.1"/>
    </source>
</evidence>
<keyword evidence="6" id="KW-1185">Reference proteome</keyword>
<dbReference type="SUPFAM" id="SSF48452">
    <property type="entry name" value="TPR-like"/>
    <property type="match status" value="1"/>
</dbReference>
<evidence type="ECO:0000256" key="3">
    <source>
        <dbReference type="PROSITE-ProRule" id="PRU00339"/>
    </source>
</evidence>
<dbReference type="PANTHER" id="PTHR21405:SF0">
    <property type="entry name" value="TETRATRICOPEPTIDE REPEAT PROTEIN 36"/>
    <property type="match status" value="1"/>
</dbReference>
<dbReference type="InterPro" id="IPR019734">
    <property type="entry name" value="TPR_rpt"/>
</dbReference>
<evidence type="ECO:0000256" key="1">
    <source>
        <dbReference type="ARBA" id="ARBA00006995"/>
    </source>
</evidence>
<dbReference type="Proteomes" id="UP000261540">
    <property type="component" value="Unplaced"/>
</dbReference>
<dbReference type="InterPro" id="IPR038906">
    <property type="entry name" value="TTC36"/>
</dbReference>
<dbReference type="PROSITE" id="PS50005">
    <property type="entry name" value="TPR"/>
    <property type="match status" value="1"/>
</dbReference>
<comment type="similarity">
    <text evidence="1">Belongs to the TTC36 family.</text>
</comment>
<dbReference type="Ensembl" id="ENSPKIT00000019008.1">
    <property type="protein sequence ID" value="ENSPKIP00000038019.1"/>
    <property type="gene ID" value="ENSPKIG00000015965.1"/>
</dbReference>
<dbReference type="GeneTree" id="ENSGT00390000007968"/>
<feature type="region of interest" description="Disordered" evidence="4">
    <location>
        <begin position="115"/>
        <end position="172"/>
    </location>
</feature>
<dbReference type="GO" id="GO:0006570">
    <property type="term" value="P:tyrosine metabolic process"/>
    <property type="evidence" value="ECO:0007669"/>
    <property type="project" value="TreeGrafter"/>
</dbReference>
<evidence type="ECO:0000256" key="2">
    <source>
        <dbReference type="ARBA" id="ARBA00019994"/>
    </source>
</evidence>
<name>A0A3B3T594_9TELE</name>
<accession>A0A3B3T594</accession>
<evidence type="ECO:0000313" key="6">
    <source>
        <dbReference type="Proteomes" id="UP000261540"/>
    </source>
</evidence>
<dbReference type="PANTHER" id="PTHR21405">
    <property type="entry name" value="CDNA SEQUENCE BC021608"/>
    <property type="match status" value="1"/>
</dbReference>
<proteinExistence type="inferred from homology"/>